<dbReference type="WBParaSite" id="Hba_16989">
    <property type="protein sequence ID" value="Hba_16989"/>
    <property type="gene ID" value="Hba_16989"/>
</dbReference>
<organism evidence="1 2">
    <name type="scientific">Heterorhabditis bacteriophora</name>
    <name type="common">Entomopathogenic nematode worm</name>
    <dbReference type="NCBI Taxonomy" id="37862"/>
    <lineage>
        <taxon>Eukaryota</taxon>
        <taxon>Metazoa</taxon>
        <taxon>Ecdysozoa</taxon>
        <taxon>Nematoda</taxon>
        <taxon>Chromadorea</taxon>
        <taxon>Rhabditida</taxon>
        <taxon>Rhabditina</taxon>
        <taxon>Rhabditomorpha</taxon>
        <taxon>Strongyloidea</taxon>
        <taxon>Heterorhabditidae</taxon>
        <taxon>Heterorhabditis</taxon>
    </lineage>
</organism>
<sequence length="109" mass="12417">MKFIFFDNRQLNFFRKDSHQVEPLSLFNVIMPEDIFAEDFYIGIFSTMTSSDWFTSVRNKVPSLVHLPDVSSDELKNEGLWFLNKDGSCNITLAENAGIGPFAKTANDS</sequence>
<accession>A0A1I7XI39</accession>
<name>A0A1I7XI39_HETBA</name>
<evidence type="ECO:0000313" key="2">
    <source>
        <dbReference type="WBParaSite" id="Hba_16989"/>
    </source>
</evidence>
<protein>
    <submittedName>
        <fullName evidence="2">Oxidoreductase</fullName>
    </submittedName>
</protein>
<dbReference type="AlphaFoldDB" id="A0A1I7XI39"/>
<proteinExistence type="predicted"/>
<keyword evidence="1" id="KW-1185">Reference proteome</keyword>
<reference evidence="2" key="1">
    <citation type="submission" date="2016-11" db="UniProtKB">
        <authorList>
            <consortium name="WormBaseParasite"/>
        </authorList>
    </citation>
    <scope>IDENTIFICATION</scope>
</reference>
<dbReference type="Proteomes" id="UP000095283">
    <property type="component" value="Unplaced"/>
</dbReference>
<evidence type="ECO:0000313" key="1">
    <source>
        <dbReference type="Proteomes" id="UP000095283"/>
    </source>
</evidence>